<accession>A0A9P5TCL6</accession>
<reference evidence="17" key="2">
    <citation type="journal article" date="2020" name="Nat. Commun.">
        <title>Large-scale genome sequencing of mycorrhizal fungi provides insights into the early evolution of symbiotic traits.</title>
        <authorList>
            <person name="Miyauchi S."/>
            <person name="Kiss E."/>
            <person name="Kuo A."/>
            <person name="Drula E."/>
            <person name="Kohler A."/>
            <person name="Sanchez-Garcia M."/>
            <person name="Morin E."/>
            <person name="Andreopoulos B."/>
            <person name="Barry K.W."/>
            <person name="Bonito G."/>
            <person name="Buee M."/>
            <person name="Carver A."/>
            <person name="Chen C."/>
            <person name="Cichocki N."/>
            <person name="Clum A."/>
            <person name="Culley D."/>
            <person name="Crous P.W."/>
            <person name="Fauchery L."/>
            <person name="Girlanda M."/>
            <person name="Hayes R.D."/>
            <person name="Keri Z."/>
            <person name="LaButti K."/>
            <person name="Lipzen A."/>
            <person name="Lombard V."/>
            <person name="Magnuson J."/>
            <person name="Maillard F."/>
            <person name="Murat C."/>
            <person name="Nolan M."/>
            <person name="Ohm R.A."/>
            <person name="Pangilinan J."/>
            <person name="Pereira M.F."/>
            <person name="Perotto S."/>
            <person name="Peter M."/>
            <person name="Pfister S."/>
            <person name="Riley R."/>
            <person name="Sitrit Y."/>
            <person name="Stielow J.B."/>
            <person name="Szollosi G."/>
            <person name="Zifcakova L."/>
            <person name="Stursova M."/>
            <person name="Spatafora J.W."/>
            <person name="Tedersoo L."/>
            <person name="Vaario L.M."/>
            <person name="Yamada A."/>
            <person name="Yan M."/>
            <person name="Wang P."/>
            <person name="Xu J."/>
            <person name="Bruns T."/>
            <person name="Baldrian P."/>
            <person name="Vilgalys R."/>
            <person name="Dunand C."/>
            <person name="Henrissat B."/>
            <person name="Grigoriev I.V."/>
            <person name="Hibbett D."/>
            <person name="Nagy L.G."/>
            <person name="Martin F.M."/>
        </authorList>
    </citation>
    <scope>NUCLEOTIDE SEQUENCE</scope>
    <source>
        <strain evidence="17">Prilba</strain>
    </source>
</reference>
<evidence type="ECO:0000256" key="9">
    <source>
        <dbReference type="ARBA" id="ARBA00023288"/>
    </source>
</evidence>
<evidence type="ECO:0000256" key="7">
    <source>
        <dbReference type="ARBA" id="ARBA00023277"/>
    </source>
</evidence>
<evidence type="ECO:0000256" key="5">
    <source>
        <dbReference type="ARBA" id="ARBA00023024"/>
    </source>
</evidence>
<dbReference type="AlphaFoldDB" id="A0A9P5TCL6"/>
<dbReference type="PROSITE" id="PS51677">
    <property type="entry name" value="NODB"/>
    <property type="match status" value="1"/>
</dbReference>
<dbReference type="Proteomes" id="UP000759537">
    <property type="component" value="Unassembled WGS sequence"/>
</dbReference>
<dbReference type="SUPFAM" id="SSF88713">
    <property type="entry name" value="Glycoside hydrolase/deacetylase"/>
    <property type="match status" value="1"/>
</dbReference>
<keyword evidence="9" id="KW-0449">Lipoprotein</keyword>
<keyword evidence="10" id="KW-0961">Cell wall biogenesis/degradation</keyword>
<evidence type="ECO:0000259" key="16">
    <source>
        <dbReference type="PROSITE" id="PS51677"/>
    </source>
</evidence>
<name>A0A9P5TCL6_9AGAM</name>
<keyword evidence="11" id="KW-0624">Polysaccharide degradation</keyword>
<keyword evidence="5" id="KW-0146">Chitin degradation</keyword>
<evidence type="ECO:0000256" key="1">
    <source>
        <dbReference type="ARBA" id="ARBA00001941"/>
    </source>
</evidence>
<feature type="region of interest" description="Disordered" evidence="14">
    <location>
        <begin position="378"/>
        <end position="411"/>
    </location>
</feature>
<evidence type="ECO:0000256" key="14">
    <source>
        <dbReference type="SAM" id="MobiDB-lite"/>
    </source>
</evidence>
<comment type="cofactor">
    <cofactor evidence="1">
        <name>Co(2+)</name>
        <dbReference type="ChEBI" id="CHEBI:48828"/>
    </cofactor>
</comment>
<evidence type="ECO:0000256" key="12">
    <source>
        <dbReference type="ARBA" id="ARBA00024056"/>
    </source>
</evidence>
<keyword evidence="18" id="KW-1185">Reference proteome</keyword>
<evidence type="ECO:0000256" key="13">
    <source>
        <dbReference type="ARBA" id="ARBA00048494"/>
    </source>
</evidence>
<dbReference type="Pfam" id="PF01522">
    <property type="entry name" value="Polysacc_deac_1"/>
    <property type="match status" value="1"/>
</dbReference>
<keyword evidence="6" id="KW-0472">Membrane</keyword>
<feature type="chain" id="PRO_5040296739" description="chitin deacetylase" evidence="15">
    <location>
        <begin position="22"/>
        <end position="437"/>
    </location>
</feature>
<dbReference type="OrthoDB" id="407355at2759"/>
<evidence type="ECO:0000256" key="2">
    <source>
        <dbReference type="ARBA" id="ARBA00004609"/>
    </source>
</evidence>
<organism evidence="17 18">
    <name type="scientific">Russula ochroleuca</name>
    <dbReference type="NCBI Taxonomy" id="152965"/>
    <lineage>
        <taxon>Eukaryota</taxon>
        <taxon>Fungi</taxon>
        <taxon>Dikarya</taxon>
        <taxon>Basidiomycota</taxon>
        <taxon>Agaricomycotina</taxon>
        <taxon>Agaricomycetes</taxon>
        <taxon>Russulales</taxon>
        <taxon>Russulaceae</taxon>
        <taxon>Russula</taxon>
    </lineage>
</organism>
<dbReference type="PANTHER" id="PTHR10587:SF135">
    <property type="entry name" value="CHITIN DEACETYLASE 3"/>
    <property type="match status" value="1"/>
</dbReference>
<proteinExistence type="predicted"/>
<keyword evidence="8" id="KW-0170">Cobalt</keyword>
<dbReference type="GO" id="GO:0005886">
    <property type="term" value="C:plasma membrane"/>
    <property type="evidence" value="ECO:0007669"/>
    <property type="project" value="UniProtKB-SubCell"/>
</dbReference>
<keyword evidence="7" id="KW-0119">Carbohydrate metabolism</keyword>
<evidence type="ECO:0000256" key="4">
    <source>
        <dbReference type="ARBA" id="ARBA00022622"/>
    </source>
</evidence>
<evidence type="ECO:0000256" key="10">
    <source>
        <dbReference type="ARBA" id="ARBA00023316"/>
    </source>
</evidence>
<evidence type="ECO:0000256" key="3">
    <source>
        <dbReference type="ARBA" id="ARBA00022475"/>
    </source>
</evidence>
<dbReference type="InterPro" id="IPR011330">
    <property type="entry name" value="Glyco_hydro/deAcase_b/a-brl"/>
</dbReference>
<evidence type="ECO:0000256" key="15">
    <source>
        <dbReference type="SAM" id="SignalP"/>
    </source>
</evidence>
<comment type="catalytic activity">
    <reaction evidence="13">
        <text>[(1-&gt;4)-N-acetyl-beta-D-glucosaminyl](n) + n H2O = chitosan + n acetate</text>
        <dbReference type="Rhea" id="RHEA:10464"/>
        <dbReference type="Rhea" id="RHEA-COMP:9593"/>
        <dbReference type="Rhea" id="RHEA-COMP:9597"/>
        <dbReference type="ChEBI" id="CHEBI:15377"/>
        <dbReference type="ChEBI" id="CHEBI:17029"/>
        <dbReference type="ChEBI" id="CHEBI:30089"/>
        <dbReference type="ChEBI" id="CHEBI:57704"/>
        <dbReference type="EC" id="3.5.1.41"/>
    </reaction>
    <physiologicalReaction direction="left-to-right" evidence="13">
        <dbReference type="Rhea" id="RHEA:10465"/>
    </physiologicalReaction>
</comment>
<dbReference type="GO" id="GO:0006032">
    <property type="term" value="P:chitin catabolic process"/>
    <property type="evidence" value="ECO:0007669"/>
    <property type="project" value="UniProtKB-KW"/>
</dbReference>
<dbReference type="PANTHER" id="PTHR10587">
    <property type="entry name" value="GLYCOSYL TRANSFERASE-RELATED"/>
    <property type="match status" value="1"/>
</dbReference>
<evidence type="ECO:0000256" key="8">
    <source>
        <dbReference type="ARBA" id="ARBA00023285"/>
    </source>
</evidence>
<dbReference type="GO" id="GO:0098552">
    <property type="term" value="C:side of membrane"/>
    <property type="evidence" value="ECO:0007669"/>
    <property type="project" value="UniProtKB-KW"/>
</dbReference>
<keyword evidence="4" id="KW-0336">GPI-anchor</keyword>
<keyword evidence="3" id="KW-1003">Cell membrane</keyword>
<dbReference type="EMBL" id="WHVB01000003">
    <property type="protein sequence ID" value="KAF8484683.1"/>
    <property type="molecule type" value="Genomic_DNA"/>
</dbReference>
<evidence type="ECO:0000313" key="18">
    <source>
        <dbReference type="Proteomes" id="UP000759537"/>
    </source>
</evidence>
<reference evidence="17" key="1">
    <citation type="submission" date="2019-10" db="EMBL/GenBank/DDBJ databases">
        <authorList>
            <consortium name="DOE Joint Genome Institute"/>
            <person name="Kuo A."/>
            <person name="Miyauchi S."/>
            <person name="Kiss E."/>
            <person name="Drula E."/>
            <person name="Kohler A."/>
            <person name="Sanchez-Garcia M."/>
            <person name="Andreopoulos B."/>
            <person name="Barry K.W."/>
            <person name="Bonito G."/>
            <person name="Buee M."/>
            <person name="Carver A."/>
            <person name="Chen C."/>
            <person name="Cichocki N."/>
            <person name="Clum A."/>
            <person name="Culley D."/>
            <person name="Crous P.W."/>
            <person name="Fauchery L."/>
            <person name="Girlanda M."/>
            <person name="Hayes R."/>
            <person name="Keri Z."/>
            <person name="LaButti K."/>
            <person name="Lipzen A."/>
            <person name="Lombard V."/>
            <person name="Magnuson J."/>
            <person name="Maillard F."/>
            <person name="Morin E."/>
            <person name="Murat C."/>
            <person name="Nolan M."/>
            <person name="Ohm R."/>
            <person name="Pangilinan J."/>
            <person name="Pereira M."/>
            <person name="Perotto S."/>
            <person name="Peter M."/>
            <person name="Riley R."/>
            <person name="Sitrit Y."/>
            <person name="Stielow B."/>
            <person name="Szollosi G."/>
            <person name="Zifcakova L."/>
            <person name="Stursova M."/>
            <person name="Spatafora J.W."/>
            <person name="Tedersoo L."/>
            <person name="Vaario L.-M."/>
            <person name="Yamada A."/>
            <person name="Yan M."/>
            <person name="Wang P."/>
            <person name="Xu J."/>
            <person name="Bruns T."/>
            <person name="Baldrian P."/>
            <person name="Vilgalys R."/>
            <person name="Henrissat B."/>
            <person name="Grigoriev I.V."/>
            <person name="Hibbett D."/>
            <person name="Nagy L.G."/>
            <person name="Martin F.M."/>
        </authorList>
    </citation>
    <scope>NUCLEOTIDE SEQUENCE</scope>
    <source>
        <strain evidence="17">Prilba</strain>
    </source>
</reference>
<feature type="domain" description="NodB homology" evidence="16">
    <location>
        <begin position="151"/>
        <end position="339"/>
    </location>
</feature>
<dbReference type="GO" id="GO:0071555">
    <property type="term" value="P:cell wall organization"/>
    <property type="evidence" value="ECO:0007669"/>
    <property type="project" value="UniProtKB-KW"/>
</dbReference>
<keyword evidence="15" id="KW-0732">Signal</keyword>
<protein>
    <recommendedName>
        <fullName evidence="12">chitin deacetylase</fullName>
        <ecNumber evidence="12">3.5.1.41</ecNumber>
    </recommendedName>
</protein>
<dbReference type="InterPro" id="IPR002509">
    <property type="entry name" value="NODB_dom"/>
</dbReference>
<dbReference type="GO" id="GO:0009272">
    <property type="term" value="P:fungal-type cell wall biogenesis"/>
    <property type="evidence" value="ECO:0007669"/>
    <property type="project" value="UniProtKB-ARBA"/>
</dbReference>
<evidence type="ECO:0000256" key="6">
    <source>
        <dbReference type="ARBA" id="ARBA00023136"/>
    </source>
</evidence>
<evidence type="ECO:0000313" key="17">
    <source>
        <dbReference type="EMBL" id="KAF8484683.1"/>
    </source>
</evidence>
<keyword evidence="4" id="KW-0325">Glycoprotein</keyword>
<dbReference type="EC" id="3.5.1.41" evidence="12"/>
<feature type="signal peptide" evidence="15">
    <location>
        <begin position="1"/>
        <end position="21"/>
    </location>
</feature>
<dbReference type="GO" id="GO:0004099">
    <property type="term" value="F:chitin deacetylase activity"/>
    <property type="evidence" value="ECO:0007669"/>
    <property type="project" value="UniProtKB-EC"/>
</dbReference>
<comment type="subcellular location">
    <subcellularLocation>
        <location evidence="2">Cell membrane</location>
        <topology evidence="2">Lipid-anchor</topology>
        <topology evidence="2">GPI-anchor</topology>
    </subcellularLocation>
</comment>
<dbReference type="GO" id="GO:0000272">
    <property type="term" value="P:polysaccharide catabolic process"/>
    <property type="evidence" value="ECO:0007669"/>
    <property type="project" value="UniProtKB-KW"/>
</dbReference>
<evidence type="ECO:0000256" key="11">
    <source>
        <dbReference type="ARBA" id="ARBA00023326"/>
    </source>
</evidence>
<dbReference type="InterPro" id="IPR050248">
    <property type="entry name" value="Polysacc_deacetylase_ArnD"/>
</dbReference>
<sequence length="437" mass="46011">MFSSLAGTLVVLLSISSSVHAAAIPSNDNDVHDHAARSALPGLWYHDESHPAHALFRRQATTASSFPQVGSPTWASAYPAGTPVSSAMPQAWIDALNVAVQANKIPNIAPSVQNTPAANPVYNGVSATDPSVCSGSYGCRVPGDIYDAPAGVMGLGFDDGPLAPSDNLYAFLKQNEIKATHFYIGINIIANWNEFNTAFQTNQDDIAVHTWTHPYMTTLSNEDVVAQLGWTLQLIYNSTGGRLCRFWRPPYGDTDMRVSAIAKEVFGLTAIIWNQDTGDWALGTQGGPTTQSIQTNFQNWLSGPQTTGLIILEHELSDAAVQCFMAAYPLIKQYNWDLKSVASIDGKGAYQNAPDDTSSPVPIPLTAAGNGGAGLIAAMSTSTSTTPPPPSPTSSASSKQSAHPGSGVKTGGALGSKSSPIMLSVSTLALVFSLCLI</sequence>
<gene>
    <name evidence="17" type="ORF">DFH94DRAFT_643634</name>
</gene>
<dbReference type="Gene3D" id="3.20.20.370">
    <property type="entry name" value="Glycoside hydrolase/deacetylase"/>
    <property type="match status" value="1"/>
</dbReference>
<comment type="caution">
    <text evidence="17">The sequence shown here is derived from an EMBL/GenBank/DDBJ whole genome shotgun (WGS) entry which is preliminary data.</text>
</comment>